<dbReference type="InterPro" id="IPR039422">
    <property type="entry name" value="MarR/SlyA-like"/>
</dbReference>
<keyword evidence="4" id="KW-1185">Reference proteome</keyword>
<comment type="caution">
    <text evidence="3">The sequence shown here is derived from an EMBL/GenBank/DDBJ whole genome shotgun (WGS) entry which is preliminary data.</text>
</comment>
<name>A0A926CZ90_9FIRM</name>
<dbReference type="SUPFAM" id="SSF46785">
    <property type="entry name" value="Winged helix' DNA-binding domain"/>
    <property type="match status" value="1"/>
</dbReference>
<evidence type="ECO:0000313" key="3">
    <source>
        <dbReference type="EMBL" id="MBC8529465.1"/>
    </source>
</evidence>
<dbReference type="Proteomes" id="UP000654279">
    <property type="component" value="Unassembled WGS sequence"/>
</dbReference>
<keyword evidence="1" id="KW-0175">Coiled coil</keyword>
<dbReference type="PANTHER" id="PTHR33164">
    <property type="entry name" value="TRANSCRIPTIONAL REGULATOR, MARR FAMILY"/>
    <property type="match status" value="1"/>
</dbReference>
<gene>
    <name evidence="3" type="ORF">H8699_08500</name>
</gene>
<proteinExistence type="predicted"/>
<protein>
    <submittedName>
        <fullName evidence="3">MarR family transcriptional regulator</fullName>
    </submittedName>
</protein>
<dbReference type="RefSeq" id="WP_249285308.1">
    <property type="nucleotide sequence ID" value="NZ_JACRSO010000003.1"/>
</dbReference>
<dbReference type="EMBL" id="JACRSO010000003">
    <property type="protein sequence ID" value="MBC8529465.1"/>
    <property type="molecule type" value="Genomic_DNA"/>
</dbReference>
<dbReference type="PANTHER" id="PTHR33164:SF58">
    <property type="entry name" value="DNA-BINDING TRANSCRIPTIONAL REPRESSOR SCOC"/>
    <property type="match status" value="1"/>
</dbReference>
<evidence type="ECO:0000313" key="4">
    <source>
        <dbReference type="Proteomes" id="UP000654279"/>
    </source>
</evidence>
<dbReference type="InterPro" id="IPR036388">
    <property type="entry name" value="WH-like_DNA-bd_sf"/>
</dbReference>
<sequence>MKQENEKKFIFGSLFVLANRLQLAGDQFDPQVTMKQWFLVAMASQFREPPTLSALAELMGCTRQNVKKLAVLLEKKGFLELRRDGRDARALRVVMTPHCYTYFKGREAAEDELLETLYAGMSQEEIAALHQGMKHLTENLEKIEARMEEGFKA</sequence>
<dbReference type="InterPro" id="IPR036390">
    <property type="entry name" value="WH_DNA-bd_sf"/>
</dbReference>
<dbReference type="AlphaFoldDB" id="A0A926CZ90"/>
<feature type="coiled-coil region" evidence="1">
    <location>
        <begin position="126"/>
        <end position="153"/>
    </location>
</feature>
<dbReference type="InterPro" id="IPR000835">
    <property type="entry name" value="HTH_MarR-typ"/>
</dbReference>
<dbReference type="Gene3D" id="1.10.10.10">
    <property type="entry name" value="Winged helix-like DNA-binding domain superfamily/Winged helix DNA-binding domain"/>
    <property type="match status" value="1"/>
</dbReference>
<evidence type="ECO:0000259" key="2">
    <source>
        <dbReference type="SMART" id="SM00347"/>
    </source>
</evidence>
<evidence type="ECO:0000256" key="1">
    <source>
        <dbReference type="SAM" id="Coils"/>
    </source>
</evidence>
<dbReference type="Pfam" id="PF12802">
    <property type="entry name" value="MarR_2"/>
    <property type="match status" value="1"/>
</dbReference>
<dbReference type="GO" id="GO:0006950">
    <property type="term" value="P:response to stress"/>
    <property type="evidence" value="ECO:0007669"/>
    <property type="project" value="TreeGrafter"/>
</dbReference>
<dbReference type="SMART" id="SM00347">
    <property type="entry name" value="HTH_MARR"/>
    <property type="match status" value="1"/>
</dbReference>
<dbReference type="GO" id="GO:0003700">
    <property type="term" value="F:DNA-binding transcription factor activity"/>
    <property type="evidence" value="ECO:0007669"/>
    <property type="project" value="InterPro"/>
</dbReference>
<feature type="domain" description="HTH marR-type" evidence="2">
    <location>
        <begin position="26"/>
        <end position="126"/>
    </location>
</feature>
<accession>A0A926CZ90</accession>
<organism evidence="3 4">
    <name type="scientific">Luoshenia tenuis</name>
    <dbReference type="NCBI Taxonomy" id="2763654"/>
    <lineage>
        <taxon>Bacteria</taxon>
        <taxon>Bacillati</taxon>
        <taxon>Bacillota</taxon>
        <taxon>Clostridia</taxon>
        <taxon>Christensenellales</taxon>
        <taxon>Christensenellaceae</taxon>
        <taxon>Luoshenia</taxon>
    </lineage>
</organism>
<reference evidence="3" key="1">
    <citation type="submission" date="2020-08" db="EMBL/GenBank/DDBJ databases">
        <title>Genome public.</title>
        <authorList>
            <person name="Liu C."/>
            <person name="Sun Q."/>
        </authorList>
    </citation>
    <scope>NUCLEOTIDE SEQUENCE</scope>
    <source>
        <strain evidence="3">NSJ-44</strain>
    </source>
</reference>